<organism evidence="2 3">
    <name type="scientific">Frankia torreyi</name>
    <dbReference type="NCBI Taxonomy" id="1856"/>
    <lineage>
        <taxon>Bacteria</taxon>
        <taxon>Bacillati</taxon>
        <taxon>Actinomycetota</taxon>
        <taxon>Actinomycetes</taxon>
        <taxon>Frankiales</taxon>
        <taxon>Frankiaceae</taxon>
        <taxon>Frankia</taxon>
    </lineage>
</organism>
<keyword evidence="1" id="KW-1133">Transmembrane helix</keyword>
<proteinExistence type="predicted"/>
<keyword evidence="1" id="KW-0812">Transmembrane</keyword>
<feature type="transmembrane region" description="Helical" evidence="1">
    <location>
        <begin position="94"/>
        <end position="115"/>
    </location>
</feature>
<dbReference type="NCBIfam" id="NF041646">
    <property type="entry name" value="VC0807_fam"/>
    <property type="match status" value="1"/>
</dbReference>
<reference evidence="3" key="1">
    <citation type="submission" date="2015-02" db="EMBL/GenBank/DDBJ databases">
        <title>Draft Genome of Frankia sp. CpI1-S.</title>
        <authorList>
            <person name="Oshone R.T."/>
            <person name="Ngom M."/>
            <person name="Ghodhbane-Gtari F."/>
            <person name="Gtari M."/>
            <person name="Morris K."/>
            <person name="Thomas K."/>
            <person name="Sen A."/>
            <person name="Tisa L.S."/>
        </authorList>
    </citation>
    <scope>NUCLEOTIDE SEQUENCE [LARGE SCALE GENOMIC DNA]</scope>
    <source>
        <strain evidence="3">CpI1-S</strain>
    </source>
</reference>
<evidence type="ECO:0000256" key="1">
    <source>
        <dbReference type="SAM" id="Phobius"/>
    </source>
</evidence>
<feature type="transmembrane region" description="Helical" evidence="1">
    <location>
        <begin position="31"/>
        <end position="56"/>
    </location>
</feature>
<keyword evidence="3" id="KW-1185">Reference proteome</keyword>
<evidence type="ECO:0000313" key="3">
    <source>
        <dbReference type="Proteomes" id="UP000032545"/>
    </source>
</evidence>
<accession>A0A0D8B9K3</accession>
<keyword evidence="1" id="KW-0472">Membrane</keyword>
<sequence length="215" mass="23058">MSDTAAIQLPRPRSIAKHAVPHLVEATVIPAALFLIFLHLGGLTLAALTAVAWGYIALGRRVVRRQRIPALLILSSVGLTVRTVIVIINGNAFIYFLQPVIVAGVIGMIFLLSALTPRPLVHRLAGDFCPLPAGVTERIGVRRLFLGLTLFWAAVNLGNAAFTFWLLVSQSTAVFVAIRGVTGTAVTATAVAITVAWSWRVARLEGLRAPRSRLA</sequence>
<dbReference type="AlphaFoldDB" id="A0A0D8B9K3"/>
<feature type="transmembrane region" description="Helical" evidence="1">
    <location>
        <begin position="174"/>
        <end position="199"/>
    </location>
</feature>
<feature type="transmembrane region" description="Helical" evidence="1">
    <location>
        <begin position="144"/>
        <end position="168"/>
    </location>
</feature>
<evidence type="ECO:0000313" key="2">
    <source>
        <dbReference type="EMBL" id="KJE20861.1"/>
    </source>
</evidence>
<feature type="transmembrane region" description="Helical" evidence="1">
    <location>
        <begin position="68"/>
        <end position="88"/>
    </location>
</feature>
<dbReference type="Proteomes" id="UP000032545">
    <property type="component" value="Unassembled WGS sequence"/>
</dbReference>
<reference evidence="2 3" key="2">
    <citation type="journal article" date="2016" name="Genome Announc.">
        <title>Permanent Draft Genome Sequences for Two Variants of Frankia sp. Strain CpI1, the First Frankia Strain Isolated from Root Nodules of Comptonia peregrina.</title>
        <authorList>
            <person name="Oshone R."/>
            <person name="Hurst S.G.IV."/>
            <person name="Abebe-Akele F."/>
            <person name="Simpson S."/>
            <person name="Morris K."/>
            <person name="Thomas W.K."/>
            <person name="Tisa L.S."/>
        </authorList>
    </citation>
    <scope>NUCLEOTIDE SEQUENCE [LARGE SCALE GENOMIC DNA]</scope>
    <source>
        <strain evidence="3">CpI1-S</strain>
    </source>
</reference>
<name>A0A0D8B9K3_9ACTN</name>
<gene>
    <name evidence="2" type="ORF">FF36_04825</name>
</gene>
<protein>
    <submittedName>
        <fullName evidence="2">Intracellular septation protein A</fullName>
    </submittedName>
</protein>
<dbReference type="RefSeq" id="WP_044887335.1">
    <property type="nucleotide sequence ID" value="NZ_JYFN01000049.1"/>
</dbReference>
<comment type="caution">
    <text evidence="2">The sequence shown here is derived from an EMBL/GenBank/DDBJ whole genome shotgun (WGS) entry which is preliminary data.</text>
</comment>
<dbReference type="OrthoDB" id="3783129at2"/>
<dbReference type="EMBL" id="JYFN01000049">
    <property type="protein sequence ID" value="KJE20861.1"/>
    <property type="molecule type" value="Genomic_DNA"/>
</dbReference>